<proteinExistence type="inferred from homology"/>
<dbReference type="Proteomes" id="UP000319976">
    <property type="component" value="Chromosome"/>
</dbReference>
<dbReference type="KEGG" id="chya:V22_09750"/>
<sequence length="328" mass="37152">MIPTMVGIILISFLVIKLAPGDPAAQKFGGVGQANTGVSADRGVEQAIKRFRDKYHLDDPLHVQFGFFLKRLFTGDLIFFQQERPIWPELFERLGVTVQINSIVFILIYLIAIPMGIWSAAFPGKPIDRIGTLVLFLLYSVPSFWAAEMLRLWLTGENAPAYFHFPVMNLHSDNYRELTSWQKTVDWFWHATLPIVCLTYGGLAYISRQMRAGMLEVIRQDYIRTAEAKGCSRQRVILIHALRNGLFPVITLFASLLPFLIGGSVIIEFIFNIPGMGRFALDNVYRREYDAVMATLIFSAVLTLIGILISDVLYVLVNPQVSFENRAK</sequence>
<dbReference type="GO" id="GO:0005886">
    <property type="term" value="C:plasma membrane"/>
    <property type="evidence" value="ECO:0007669"/>
    <property type="project" value="UniProtKB-SubCell"/>
</dbReference>
<keyword evidence="5 7" id="KW-1133">Transmembrane helix</keyword>
<gene>
    <name evidence="9" type="primary">dppB</name>
    <name evidence="9" type="ORF">V22_09750</name>
</gene>
<comment type="similarity">
    <text evidence="7">Belongs to the binding-protein-dependent transport system permease family.</text>
</comment>
<keyword evidence="10" id="KW-1185">Reference proteome</keyword>
<feature type="domain" description="ABC transmembrane type-1" evidence="8">
    <location>
        <begin position="94"/>
        <end position="314"/>
    </location>
</feature>
<feature type="transmembrane region" description="Helical" evidence="7">
    <location>
        <begin position="130"/>
        <end position="147"/>
    </location>
</feature>
<dbReference type="CDD" id="cd06261">
    <property type="entry name" value="TM_PBP2"/>
    <property type="match status" value="1"/>
</dbReference>
<keyword evidence="6 7" id="KW-0472">Membrane</keyword>
<name>A0A517T5V9_9PLAN</name>
<feature type="transmembrane region" description="Helical" evidence="7">
    <location>
        <begin position="245"/>
        <end position="271"/>
    </location>
</feature>
<evidence type="ECO:0000256" key="3">
    <source>
        <dbReference type="ARBA" id="ARBA00022475"/>
    </source>
</evidence>
<reference evidence="9 10" key="1">
    <citation type="submission" date="2019-02" db="EMBL/GenBank/DDBJ databases">
        <title>Deep-cultivation of Planctomycetes and their phenomic and genomic characterization uncovers novel biology.</title>
        <authorList>
            <person name="Wiegand S."/>
            <person name="Jogler M."/>
            <person name="Boedeker C."/>
            <person name="Pinto D."/>
            <person name="Vollmers J."/>
            <person name="Rivas-Marin E."/>
            <person name="Kohn T."/>
            <person name="Peeters S.H."/>
            <person name="Heuer A."/>
            <person name="Rast P."/>
            <person name="Oberbeckmann S."/>
            <person name="Bunk B."/>
            <person name="Jeske O."/>
            <person name="Meyerdierks A."/>
            <person name="Storesund J.E."/>
            <person name="Kallscheuer N."/>
            <person name="Luecker S."/>
            <person name="Lage O.M."/>
            <person name="Pohl T."/>
            <person name="Merkel B.J."/>
            <person name="Hornburger P."/>
            <person name="Mueller R.-W."/>
            <person name="Bruemmer F."/>
            <person name="Labrenz M."/>
            <person name="Spormann A.M."/>
            <person name="Op den Camp H."/>
            <person name="Overmann J."/>
            <person name="Amann R."/>
            <person name="Jetten M.S.M."/>
            <person name="Mascher T."/>
            <person name="Medema M.H."/>
            <person name="Devos D.P."/>
            <person name="Kaster A.-K."/>
            <person name="Ovreas L."/>
            <person name="Rohde M."/>
            <person name="Galperin M.Y."/>
            <person name="Jogler C."/>
        </authorList>
    </citation>
    <scope>NUCLEOTIDE SEQUENCE [LARGE SCALE GENOMIC DNA]</scope>
    <source>
        <strain evidence="9 10">V22</strain>
    </source>
</reference>
<dbReference type="Gene3D" id="1.10.3720.10">
    <property type="entry name" value="MetI-like"/>
    <property type="match status" value="1"/>
</dbReference>
<dbReference type="Pfam" id="PF00528">
    <property type="entry name" value="BPD_transp_1"/>
    <property type="match status" value="1"/>
</dbReference>
<dbReference type="EMBL" id="CP036316">
    <property type="protein sequence ID" value="QDT63750.1"/>
    <property type="molecule type" value="Genomic_DNA"/>
</dbReference>
<comment type="subcellular location">
    <subcellularLocation>
        <location evidence="1 7">Cell membrane</location>
        <topology evidence="1 7">Multi-pass membrane protein</topology>
    </subcellularLocation>
</comment>
<keyword evidence="3" id="KW-1003">Cell membrane</keyword>
<feature type="transmembrane region" description="Helical" evidence="7">
    <location>
        <begin position="98"/>
        <end position="118"/>
    </location>
</feature>
<dbReference type="GO" id="GO:0055085">
    <property type="term" value="P:transmembrane transport"/>
    <property type="evidence" value="ECO:0007669"/>
    <property type="project" value="InterPro"/>
</dbReference>
<keyword evidence="2 7" id="KW-0813">Transport</keyword>
<dbReference type="OrthoDB" id="9773221at2"/>
<evidence type="ECO:0000256" key="4">
    <source>
        <dbReference type="ARBA" id="ARBA00022692"/>
    </source>
</evidence>
<dbReference type="SUPFAM" id="SSF161098">
    <property type="entry name" value="MetI-like"/>
    <property type="match status" value="1"/>
</dbReference>
<evidence type="ECO:0000313" key="9">
    <source>
        <dbReference type="EMBL" id="QDT63750.1"/>
    </source>
</evidence>
<protein>
    <submittedName>
        <fullName evidence="9">Dipeptide transport system permease protein DppB</fullName>
    </submittedName>
</protein>
<dbReference type="InterPro" id="IPR000515">
    <property type="entry name" value="MetI-like"/>
</dbReference>
<dbReference type="PANTHER" id="PTHR30465:SF0">
    <property type="entry name" value="OLIGOPEPTIDE TRANSPORT SYSTEM PERMEASE PROTEIN APPB"/>
    <property type="match status" value="1"/>
</dbReference>
<evidence type="ECO:0000313" key="10">
    <source>
        <dbReference type="Proteomes" id="UP000319976"/>
    </source>
</evidence>
<organism evidence="9 10">
    <name type="scientific">Calycomorphotria hydatis</name>
    <dbReference type="NCBI Taxonomy" id="2528027"/>
    <lineage>
        <taxon>Bacteria</taxon>
        <taxon>Pseudomonadati</taxon>
        <taxon>Planctomycetota</taxon>
        <taxon>Planctomycetia</taxon>
        <taxon>Planctomycetales</taxon>
        <taxon>Planctomycetaceae</taxon>
        <taxon>Calycomorphotria</taxon>
    </lineage>
</organism>
<evidence type="ECO:0000259" key="8">
    <source>
        <dbReference type="PROSITE" id="PS50928"/>
    </source>
</evidence>
<feature type="transmembrane region" description="Helical" evidence="7">
    <location>
        <begin position="187"/>
        <end position="206"/>
    </location>
</feature>
<evidence type="ECO:0000256" key="7">
    <source>
        <dbReference type="RuleBase" id="RU363032"/>
    </source>
</evidence>
<dbReference type="AlphaFoldDB" id="A0A517T5V9"/>
<keyword evidence="4 7" id="KW-0812">Transmembrane</keyword>
<evidence type="ECO:0000256" key="6">
    <source>
        <dbReference type="ARBA" id="ARBA00023136"/>
    </source>
</evidence>
<dbReference type="PROSITE" id="PS50928">
    <property type="entry name" value="ABC_TM1"/>
    <property type="match status" value="1"/>
</dbReference>
<accession>A0A517T5V9</accession>
<evidence type="ECO:0000256" key="1">
    <source>
        <dbReference type="ARBA" id="ARBA00004651"/>
    </source>
</evidence>
<evidence type="ECO:0000256" key="5">
    <source>
        <dbReference type="ARBA" id="ARBA00022989"/>
    </source>
</evidence>
<dbReference type="InterPro" id="IPR035906">
    <property type="entry name" value="MetI-like_sf"/>
</dbReference>
<dbReference type="PANTHER" id="PTHR30465">
    <property type="entry name" value="INNER MEMBRANE ABC TRANSPORTER"/>
    <property type="match status" value="1"/>
</dbReference>
<evidence type="ECO:0000256" key="2">
    <source>
        <dbReference type="ARBA" id="ARBA00022448"/>
    </source>
</evidence>
<feature type="transmembrane region" description="Helical" evidence="7">
    <location>
        <begin position="291"/>
        <end position="317"/>
    </location>
</feature>